<dbReference type="Pfam" id="PF13412">
    <property type="entry name" value="HTH_24"/>
    <property type="match status" value="1"/>
</dbReference>
<dbReference type="Gene3D" id="1.10.10.10">
    <property type="entry name" value="Winged helix-like DNA-binding domain superfamily/Winged helix DNA-binding domain"/>
    <property type="match status" value="1"/>
</dbReference>
<dbReference type="EMBL" id="FWDM01000008">
    <property type="protein sequence ID" value="SLM11014.1"/>
    <property type="molecule type" value="Genomic_DNA"/>
</dbReference>
<accession>A0A3P3XGP8</accession>
<proteinExistence type="predicted"/>
<organism evidence="1">
    <name type="scientific">uncultured spirochete</name>
    <dbReference type="NCBI Taxonomy" id="156406"/>
    <lineage>
        <taxon>Bacteria</taxon>
        <taxon>Pseudomonadati</taxon>
        <taxon>Spirochaetota</taxon>
        <taxon>Spirochaetia</taxon>
        <taxon>Spirochaetales</taxon>
        <taxon>environmental samples</taxon>
    </lineage>
</organism>
<evidence type="ECO:0000313" key="1">
    <source>
        <dbReference type="EMBL" id="SLM11014.1"/>
    </source>
</evidence>
<name>A0A3P3XGP8_9SPIR</name>
<dbReference type="SUPFAM" id="SSF46785">
    <property type="entry name" value="Winged helix' DNA-binding domain"/>
    <property type="match status" value="1"/>
</dbReference>
<protein>
    <submittedName>
        <fullName evidence="1">Uncharacterized protein</fullName>
    </submittedName>
</protein>
<dbReference type="InterPro" id="IPR036390">
    <property type="entry name" value="WH_DNA-bd_sf"/>
</dbReference>
<sequence length="192" mass="21332">MKSTLHESEYSLLEAIYASIAQKEASGALSQRELAQASGLSLGMTNALLKRFVERGWIKLSHLNKRKMLYALTAEGIEEISRRVVDYFSRASHNAALYRKRIDAFVRAVAEQGYTALELVGPDELDFLFDYACEKNGLSFLKDRKGRHFSFASDQKLVIVMTGDSEIESAALPAGTLAVEFSEILALSEQDS</sequence>
<reference evidence="1" key="1">
    <citation type="submission" date="2017-02" db="EMBL/GenBank/DDBJ databases">
        <authorList>
            <person name="Regsiter A."/>
            <person name="William W."/>
        </authorList>
    </citation>
    <scope>NUCLEOTIDE SEQUENCE</scope>
    <source>
        <strain evidence="1">Bib</strain>
    </source>
</reference>
<gene>
    <name evidence="1" type="ORF">SPIROBIBN47_160001</name>
</gene>
<dbReference type="AlphaFoldDB" id="A0A3P3XGP8"/>
<dbReference type="InterPro" id="IPR036388">
    <property type="entry name" value="WH-like_DNA-bd_sf"/>
</dbReference>